<dbReference type="Pfam" id="PF18911">
    <property type="entry name" value="PKD_4"/>
    <property type="match status" value="1"/>
</dbReference>
<dbReference type="FunFam" id="2.60.40.10:FF:000270">
    <property type="entry name" value="Cell surface protein"/>
    <property type="match status" value="1"/>
</dbReference>
<dbReference type="InterPro" id="IPR011050">
    <property type="entry name" value="Pectin_lyase_fold/virulence"/>
</dbReference>
<accession>A0A2V2NAT5</accession>
<dbReference type="PROSITE" id="PS50093">
    <property type="entry name" value="PKD"/>
    <property type="match status" value="1"/>
</dbReference>
<dbReference type="SUPFAM" id="SSF49299">
    <property type="entry name" value="PKD domain"/>
    <property type="match status" value="1"/>
</dbReference>
<dbReference type="InterPro" id="IPR039448">
    <property type="entry name" value="Beta_helix"/>
</dbReference>
<organism evidence="2 3">
    <name type="scientific">Methanospirillum lacunae</name>
    <dbReference type="NCBI Taxonomy" id="668570"/>
    <lineage>
        <taxon>Archaea</taxon>
        <taxon>Methanobacteriati</taxon>
        <taxon>Methanobacteriota</taxon>
        <taxon>Stenosarchaea group</taxon>
        <taxon>Methanomicrobia</taxon>
        <taxon>Methanomicrobiales</taxon>
        <taxon>Methanospirillaceae</taxon>
        <taxon>Methanospirillum</taxon>
    </lineage>
</organism>
<keyword evidence="3" id="KW-1185">Reference proteome</keyword>
<proteinExistence type="predicted"/>
<dbReference type="SUPFAM" id="SSF51126">
    <property type="entry name" value="Pectin lyase-like"/>
    <property type="match status" value="1"/>
</dbReference>
<evidence type="ECO:0000313" key="2">
    <source>
        <dbReference type="EMBL" id="PWR74746.1"/>
    </source>
</evidence>
<dbReference type="EMBL" id="QGMY01000001">
    <property type="protein sequence ID" value="PWR74746.1"/>
    <property type="molecule type" value="Genomic_DNA"/>
</dbReference>
<dbReference type="AlphaFoldDB" id="A0A2V2NAT5"/>
<dbReference type="Pfam" id="PF13229">
    <property type="entry name" value="Beta_helix"/>
    <property type="match status" value="1"/>
</dbReference>
<dbReference type="InterPro" id="IPR022409">
    <property type="entry name" value="PKD/Chitinase_dom"/>
</dbReference>
<dbReference type="InterPro" id="IPR013783">
    <property type="entry name" value="Ig-like_fold"/>
</dbReference>
<dbReference type="SMART" id="SM00089">
    <property type="entry name" value="PKD"/>
    <property type="match status" value="1"/>
</dbReference>
<sequence>MGGFKRFHFILLLLGIFILFTYFPVTAEKYVSVNALSEEGVGSFDSPWSLSDSLNQSLPVGEQILVNGSSSTAYTGPFIIKNETSLIGYNGTPLINSSGYAFVVSNSTSMDNFEVKSQSAGLLFSSGVSDIQLSNISLHGISSSAISGGTGNHNYNVSIRDVSCFQNTNGGIVLPSIDGLTIDNSTVSSNIEGGVSLTGAHNFYITNVTSTANTISASNRPGLQLKDSSLGVIHNLISIENSGGGLNLNNTSNLVIFSSVLQNQSGGKDLFIDSQSRNLSFYNLHIGGNGGVNVSSSNMSGPLSFNTPSTPRGPDDSFVSLNNYVNITRTDTGSFDSLTLNYNPSDIPTGYPEENIRIMATDNDDWSIIPSSLNKEQHSISFNGSSELVEGTRLYGLFVNKTNPSIFSISPSSGVQGDNNVAIYVSGSGFSSGLLVNLSNSTFNLTNSSEVTFINSSNIITSFDLTYLVSGNYTVQVKNPDQTQSTESVIFTVFNEPCPAVVANFSSDVSSGYAPLTVSFTNRSTGGNITSWQWDFGDNSTGSNVADPVHTFNRSGLYSVNLTAGNSCDNYSSVFHTISVENEPCPTVIANFSSDVSSGYAPLTVSFTNRSTGGNITS</sequence>
<dbReference type="CDD" id="cd00146">
    <property type="entry name" value="PKD"/>
    <property type="match status" value="1"/>
</dbReference>
<comment type="caution">
    <text evidence="2">The sequence shown here is derived from an EMBL/GenBank/DDBJ whole genome shotgun (WGS) entry which is preliminary data.</text>
</comment>
<dbReference type="Gene3D" id="2.60.40.10">
    <property type="entry name" value="Immunoglobulins"/>
    <property type="match status" value="2"/>
</dbReference>
<dbReference type="Gene3D" id="2.160.20.10">
    <property type="entry name" value="Single-stranded right-handed beta-helix, Pectin lyase-like"/>
    <property type="match status" value="1"/>
</dbReference>
<feature type="domain" description="PKD" evidence="1">
    <location>
        <begin position="501"/>
        <end position="581"/>
    </location>
</feature>
<gene>
    <name evidence="2" type="ORF">DK846_00005</name>
</gene>
<dbReference type="InterPro" id="IPR000601">
    <property type="entry name" value="PKD_dom"/>
</dbReference>
<dbReference type="InterPro" id="IPR012334">
    <property type="entry name" value="Pectin_lyas_fold"/>
</dbReference>
<evidence type="ECO:0000259" key="1">
    <source>
        <dbReference type="PROSITE" id="PS50093"/>
    </source>
</evidence>
<dbReference type="InterPro" id="IPR035986">
    <property type="entry name" value="PKD_dom_sf"/>
</dbReference>
<dbReference type="Proteomes" id="UP000245657">
    <property type="component" value="Unassembled WGS sequence"/>
</dbReference>
<protein>
    <recommendedName>
        <fullName evidence="1">PKD domain-containing protein</fullName>
    </recommendedName>
</protein>
<name>A0A2V2NAT5_9EURY</name>
<evidence type="ECO:0000313" key="3">
    <source>
        <dbReference type="Proteomes" id="UP000245657"/>
    </source>
</evidence>
<feature type="non-terminal residue" evidence="2">
    <location>
        <position position="618"/>
    </location>
</feature>
<reference evidence="2 3" key="1">
    <citation type="submission" date="2018-05" db="EMBL/GenBank/DDBJ databases">
        <title>Draft genome of Methanospirillum lacunae Ki8-1.</title>
        <authorList>
            <person name="Dueholm M.S."/>
            <person name="Nielsen P.H."/>
            <person name="Bakmann L.F."/>
            <person name="Otzen D.E."/>
        </authorList>
    </citation>
    <scope>NUCLEOTIDE SEQUENCE [LARGE SCALE GENOMIC DNA]</scope>
    <source>
        <strain evidence="2 3">Ki8-1</strain>
    </source>
</reference>